<dbReference type="RefSeq" id="WP_344012274.1">
    <property type="nucleotide sequence ID" value="NZ_BAAAIZ010000030.1"/>
</dbReference>
<dbReference type="InterPro" id="IPR046748">
    <property type="entry name" value="HipA_2"/>
</dbReference>
<dbReference type="Proteomes" id="UP001500973">
    <property type="component" value="Unassembled WGS sequence"/>
</dbReference>
<protein>
    <recommendedName>
        <fullName evidence="2">HipA-like kinase domain-containing protein</fullName>
    </recommendedName>
</protein>
<accession>A0ABN1YTK6</accession>
<feature type="region of interest" description="Disordered" evidence="1">
    <location>
        <begin position="275"/>
        <end position="304"/>
    </location>
</feature>
<feature type="domain" description="HipA-like kinase" evidence="2">
    <location>
        <begin position="13"/>
        <end position="241"/>
    </location>
</feature>
<proteinExistence type="predicted"/>
<sequence length="304" mass="33065">MLTEVTATRYVEPLHTGGSVPGVVEADDLGTYVVKFTGSAQGRKALVAEVIVGELARALGLRFPELVLVHFDPSIAGDEPHQEVRELHASSAGVNLGMDFLPGARDFTPEVAEEFTVDPVEAGRIVWLDALTVNVDRTVHSSNLVLWPTLGVAPPRLWLIDHGAALVFHHRWDGSDPAKAYDFRHHALGRYGPDVRAADAELAPRVTEELLRSIAAEVPDAWLADEPGFATPDAAREAYVSHLHARARASAAWLPTDFPSAEEIAAENALRAARTQQGRPDWLKQVPDLHGRPAVEQDGTVHLR</sequence>
<evidence type="ECO:0000313" key="4">
    <source>
        <dbReference type="Proteomes" id="UP001500973"/>
    </source>
</evidence>
<comment type="caution">
    <text evidence="3">The sequence shown here is derived from an EMBL/GenBank/DDBJ whole genome shotgun (WGS) entry which is preliminary data.</text>
</comment>
<feature type="compositionally biased region" description="Basic and acidic residues" evidence="1">
    <location>
        <begin position="287"/>
        <end position="304"/>
    </location>
</feature>
<dbReference type="EMBL" id="BAAAIZ010000030">
    <property type="protein sequence ID" value="GAA1422332.1"/>
    <property type="molecule type" value="Genomic_DNA"/>
</dbReference>
<evidence type="ECO:0000313" key="3">
    <source>
        <dbReference type="EMBL" id="GAA1422332.1"/>
    </source>
</evidence>
<evidence type="ECO:0000256" key="1">
    <source>
        <dbReference type="SAM" id="MobiDB-lite"/>
    </source>
</evidence>
<evidence type="ECO:0000259" key="2">
    <source>
        <dbReference type="Pfam" id="PF20613"/>
    </source>
</evidence>
<keyword evidence="4" id="KW-1185">Reference proteome</keyword>
<reference evidence="3 4" key="1">
    <citation type="journal article" date="2019" name="Int. J. Syst. Evol. Microbiol.">
        <title>The Global Catalogue of Microorganisms (GCM) 10K type strain sequencing project: providing services to taxonomists for standard genome sequencing and annotation.</title>
        <authorList>
            <consortium name="The Broad Institute Genomics Platform"/>
            <consortium name="The Broad Institute Genome Sequencing Center for Infectious Disease"/>
            <person name="Wu L."/>
            <person name="Ma J."/>
        </authorList>
    </citation>
    <scope>NUCLEOTIDE SEQUENCE [LARGE SCALE GENOMIC DNA]</scope>
    <source>
        <strain evidence="3 4">JCM 11756</strain>
    </source>
</reference>
<organism evidence="3 4">
    <name type="scientific">Streptomyces thermospinosisporus</name>
    <dbReference type="NCBI Taxonomy" id="161482"/>
    <lineage>
        <taxon>Bacteria</taxon>
        <taxon>Bacillati</taxon>
        <taxon>Actinomycetota</taxon>
        <taxon>Actinomycetes</taxon>
        <taxon>Kitasatosporales</taxon>
        <taxon>Streptomycetaceae</taxon>
        <taxon>Streptomyces</taxon>
    </lineage>
</organism>
<dbReference type="Pfam" id="PF20613">
    <property type="entry name" value="HipA_2"/>
    <property type="match status" value="1"/>
</dbReference>
<name>A0ABN1YTK6_9ACTN</name>
<gene>
    <name evidence="3" type="ORF">GCM10009601_23640</name>
</gene>